<organism evidence="2">
    <name type="scientific">Neobacillus citreus</name>
    <dbReference type="NCBI Taxonomy" id="2833578"/>
    <lineage>
        <taxon>Bacteria</taxon>
        <taxon>Bacillati</taxon>
        <taxon>Bacillota</taxon>
        <taxon>Bacilli</taxon>
        <taxon>Bacillales</taxon>
        <taxon>Bacillaceae</taxon>
        <taxon>Neobacillus</taxon>
    </lineage>
</organism>
<dbReference type="AlphaFoldDB" id="A0A942T691"/>
<accession>A0A942T691</accession>
<evidence type="ECO:0000313" key="3">
    <source>
        <dbReference type="EMBL" id="MCH6269561.1"/>
    </source>
</evidence>
<keyword evidence="4" id="KW-1185">Reference proteome</keyword>
<dbReference type="EMBL" id="JAGYPE020000112">
    <property type="protein sequence ID" value="MCH6269561.1"/>
    <property type="molecule type" value="Genomic_DNA"/>
</dbReference>
<evidence type="ECO:0000256" key="1">
    <source>
        <dbReference type="SAM" id="Phobius"/>
    </source>
</evidence>
<keyword evidence="1" id="KW-1133">Transmembrane helix</keyword>
<keyword evidence="1" id="KW-0472">Membrane</keyword>
<keyword evidence="1" id="KW-0812">Transmembrane</keyword>
<sequence>MGNVNLIAVLLGILGWGTTGYFAYLIYKKQTIKISLWKVIVILFIGVFSFSFDWRMSETTIKLAILPLGVWILFWLRGRTEQWQVYRHFAWLGFFANYIFLATTLVYIPLYHFVYPENQADVYISNIERATIINTYLTAQNLSLDTISLQKQLPKMMEEPIHSTEWFHESEEETDKKSERFPYQLVGSAPKFGSGLNVIVYVENDGKGLLISTPEKQHYFRSDESILKGGQ</sequence>
<evidence type="ECO:0000313" key="4">
    <source>
        <dbReference type="Proteomes" id="UP000677265"/>
    </source>
</evidence>
<name>A0A942T691_9BACI</name>
<dbReference type="Proteomes" id="UP000677265">
    <property type="component" value="Unassembled WGS sequence"/>
</dbReference>
<feature type="transmembrane region" description="Helical" evidence="1">
    <location>
        <begin position="34"/>
        <end position="54"/>
    </location>
</feature>
<dbReference type="RefSeq" id="WP_213146658.1">
    <property type="nucleotide sequence ID" value="NZ_JAGYPE020000112.1"/>
</dbReference>
<feature type="transmembrane region" description="Helical" evidence="1">
    <location>
        <begin position="60"/>
        <end position="77"/>
    </location>
</feature>
<gene>
    <name evidence="3" type="ORF">KHB02_028935</name>
    <name evidence="2" type="ORF">KHB02_36645</name>
</gene>
<feature type="transmembrane region" description="Helical" evidence="1">
    <location>
        <begin position="6"/>
        <end position="27"/>
    </location>
</feature>
<protein>
    <submittedName>
        <fullName evidence="2">Uncharacterized protein</fullName>
    </submittedName>
</protein>
<reference evidence="2" key="1">
    <citation type="submission" date="2021-05" db="EMBL/GenBank/DDBJ databases">
        <title>Novel Bacillus species.</title>
        <authorList>
            <person name="Liu G."/>
        </authorList>
    </citation>
    <scope>NUCLEOTIDE SEQUENCE</scope>
    <source>
        <strain evidence="2 4">FJAT-50051</strain>
    </source>
</reference>
<comment type="caution">
    <text evidence="2">The sequence shown here is derived from an EMBL/GenBank/DDBJ whole genome shotgun (WGS) entry which is preliminary data.</text>
</comment>
<evidence type="ECO:0000313" key="2">
    <source>
        <dbReference type="EMBL" id="MBS4186904.1"/>
    </source>
</evidence>
<dbReference type="EMBL" id="JAGYPE010000007">
    <property type="protein sequence ID" value="MBS4186904.1"/>
    <property type="molecule type" value="Genomic_DNA"/>
</dbReference>
<feature type="transmembrane region" description="Helical" evidence="1">
    <location>
        <begin position="89"/>
        <end position="110"/>
    </location>
</feature>
<proteinExistence type="predicted"/>